<accession>A0AAV8XMC0</accession>
<sequence>MENTGAATLSDSDDAICRLCLKRDHCVDLNDFSENFADDILAKCIPEVYNGEYFQQHEGTTMSNFLSPSIANLFMSKFETQARDKFDDILAVFDTKEISLEPGTIKTCYLLNVNRTFH</sequence>
<organism evidence="1 2">
    <name type="scientific">Aromia moschata</name>
    <dbReference type="NCBI Taxonomy" id="1265417"/>
    <lineage>
        <taxon>Eukaryota</taxon>
        <taxon>Metazoa</taxon>
        <taxon>Ecdysozoa</taxon>
        <taxon>Arthropoda</taxon>
        <taxon>Hexapoda</taxon>
        <taxon>Insecta</taxon>
        <taxon>Pterygota</taxon>
        <taxon>Neoptera</taxon>
        <taxon>Endopterygota</taxon>
        <taxon>Coleoptera</taxon>
        <taxon>Polyphaga</taxon>
        <taxon>Cucujiformia</taxon>
        <taxon>Chrysomeloidea</taxon>
        <taxon>Cerambycidae</taxon>
        <taxon>Cerambycinae</taxon>
        <taxon>Callichromatini</taxon>
        <taxon>Aromia</taxon>
    </lineage>
</organism>
<comment type="caution">
    <text evidence="1">The sequence shown here is derived from an EMBL/GenBank/DDBJ whole genome shotgun (WGS) entry which is preliminary data.</text>
</comment>
<keyword evidence="2" id="KW-1185">Reference proteome</keyword>
<reference evidence="1" key="1">
    <citation type="journal article" date="2023" name="Insect Mol. Biol.">
        <title>Genome sequencing provides insights into the evolution of gene families encoding plant cell wall-degrading enzymes in longhorned beetles.</title>
        <authorList>
            <person name="Shin N.R."/>
            <person name="Okamura Y."/>
            <person name="Kirsch R."/>
            <person name="Pauchet Y."/>
        </authorList>
    </citation>
    <scope>NUCLEOTIDE SEQUENCE</scope>
    <source>
        <strain evidence="1">AMC_N1</strain>
    </source>
</reference>
<protein>
    <submittedName>
        <fullName evidence="1">Uncharacterized protein</fullName>
    </submittedName>
</protein>
<gene>
    <name evidence="1" type="ORF">NQ318_010690</name>
</gene>
<dbReference type="EMBL" id="JAPWTK010000447">
    <property type="protein sequence ID" value="KAJ8940190.1"/>
    <property type="molecule type" value="Genomic_DNA"/>
</dbReference>
<evidence type="ECO:0000313" key="2">
    <source>
        <dbReference type="Proteomes" id="UP001162162"/>
    </source>
</evidence>
<dbReference type="Proteomes" id="UP001162162">
    <property type="component" value="Unassembled WGS sequence"/>
</dbReference>
<name>A0AAV8XMC0_9CUCU</name>
<proteinExistence type="predicted"/>
<evidence type="ECO:0000313" key="1">
    <source>
        <dbReference type="EMBL" id="KAJ8940190.1"/>
    </source>
</evidence>
<dbReference type="AlphaFoldDB" id="A0AAV8XMC0"/>